<comment type="cofactor">
    <cofactor evidence="1">
        <name>FAD</name>
        <dbReference type="ChEBI" id="CHEBI:57692"/>
    </cofactor>
</comment>
<evidence type="ECO:0000256" key="3">
    <source>
        <dbReference type="ARBA" id="ARBA00022827"/>
    </source>
</evidence>
<dbReference type="SUPFAM" id="SSF51971">
    <property type="entry name" value="Nucleotide-binding domain"/>
    <property type="match status" value="1"/>
</dbReference>
<dbReference type="OrthoDB" id="2015447at2759"/>
<dbReference type="AlphaFoldDB" id="A0A9N9D617"/>
<dbReference type="GO" id="GO:0003884">
    <property type="term" value="F:D-amino-acid oxidase activity"/>
    <property type="evidence" value="ECO:0007669"/>
    <property type="project" value="InterPro"/>
</dbReference>
<dbReference type="PANTHER" id="PTHR11530:SF11">
    <property type="entry name" value="D-ASPARTATE OXIDASE"/>
    <property type="match status" value="1"/>
</dbReference>
<evidence type="ECO:0000256" key="1">
    <source>
        <dbReference type="ARBA" id="ARBA00001974"/>
    </source>
</evidence>
<evidence type="ECO:0000256" key="2">
    <source>
        <dbReference type="ARBA" id="ARBA00022630"/>
    </source>
</evidence>
<keyword evidence="2" id="KW-0285">Flavoprotein</keyword>
<evidence type="ECO:0000256" key="4">
    <source>
        <dbReference type="ARBA" id="ARBA00023002"/>
    </source>
</evidence>
<dbReference type="GO" id="GO:0071949">
    <property type="term" value="F:FAD binding"/>
    <property type="evidence" value="ECO:0007669"/>
    <property type="project" value="InterPro"/>
</dbReference>
<organism evidence="5 6">
    <name type="scientific">Dentiscutata erythropus</name>
    <dbReference type="NCBI Taxonomy" id="1348616"/>
    <lineage>
        <taxon>Eukaryota</taxon>
        <taxon>Fungi</taxon>
        <taxon>Fungi incertae sedis</taxon>
        <taxon>Mucoromycota</taxon>
        <taxon>Glomeromycotina</taxon>
        <taxon>Glomeromycetes</taxon>
        <taxon>Diversisporales</taxon>
        <taxon>Gigasporaceae</taxon>
        <taxon>Dentiscutata</taxon>
    </lineage>
</organism>
<dbReference type="EMBL" id="CAJVPY010004637">
    <property type="protein sequence ID" value="CAG8624535.1"/>
    <property type="molecule type" value="Genomic_DNA"/>
</dbReference>
<comment type="caution">
    <text evidence="5">The sequence shown here is derived from an EMBL/GenBank/DDBJ whole genome shotgun (WGS) entry which is preliminary data.</text>
</comment>
<reference evidence="5" key="1">
    <citation type="submission" date="2021-06" db="EMBL/GenBank/DDBJ databases">
        <authorList>
            <person name="Kallberg Y."/>
            <person name="Tangrot J."/>
            <person name="Rosling A."/>
        </authorList>
    </citation>
    <scope>NUCLEOTIDE SEQUENCE</scope>
    <source>
        <strain evidence="5">MA453B</strain>
    </source>
</reference>
<dbReference type="Gene3D" id="3.40.50.720">
    <property type="entry name" value="NAD(P)-binding Rossmann-like Domain"/>
    <property type="match status" value="2"/>
</dbReference>
<proteinExistence type="predicted"/>
<accession>A0A9N9D617</accession>
<gene>
    <name evidence="5" type="ORF">DERYTH_LOCUS8817</name>
</gene>
<keyword evidence="3" id="KW-0274">FAD</keyword>
<name>A0A9N9D617_9GLOM</name>
<dbReference type="Proteomes" id="UP000789405">
    <property type="component" value="Unassembled WGS sequence"/>
</dbReference>
<dbReference type="PANTHER" id="PTHR11530">
    <property type="entry name" value="D-AMINO ACID OXIDASE"/>
    <property type="match status" value="1"/>
</dbReference>
<evidence type="ECO:0000313" key="6">
    <source>
        <dbReference type="Proteomes" id="UP000789405"/>
    </source>
</evidence>
<dbReference type="InterPro" id="IPR023209">
    <property type="entry name" value="DAO"/>
</dbReference>
<keyword evidence="6" id="KW-1185">Reference proteome</keyword>
<keyword evidence="4" id="KW-0560">Oxidoreductase</keyword>
<dbReference type="GO" id="GO:0019478">
    <property type="term" value="P:D-amino acid catabolic process"/>
    <property type="evidence" value="ECO:0007669"/>
    <property type="project" value="TreeGrafter"/>
</dbReference>
<sequence length="285" mass="32880">MINCLTTALILQRNGFLVEILSEYWPGDLNINYSNPCAAAAWRASLYIEDERNPETGLMCVQIYDFMDKKPDFGSDIWFKDFFRVIPLEELTSGVEYGVSYVTGSQLIYIQISAFMQITHFECLLIIVSLNVQKYQQWLLDQFIASGGKRKKVHLNESFFNDDEIDMVVNCTGVNARTFSGVMDNTVLPSRGQTISVWAPHIKTVHILTKDKSLQIIRHNVGRRPYRKNGIRVEVEITKNATYKDVIICHNYGHHFYGNAFKNTKDWDSCLEAFKLIEENIQRNI</sequence>
<dbReference type="GO" id="GO:0005737">
    <property type="term" value="C:cytoplasm"/>
    <property type="evidence" value="ECO:0007669"/>
    <property type="project" value="TreeGrafter"/>
</dbReference>
<protein>
    <submittedName>
        <fullName evidence="5">11604_t:CDS:1</fullName>
    </submittedName>
</protein>
<evidence type="ECO:0000313" key="5">
    <source>
        <dbReference type="EMBL" id="CAG8624535.1"/>
    </source>
</evidence>